<evidence type="ECO:0000256" key="13">
    <source>
        <dbReference type="ARBA" id="ARBA00048367"/>
    </source>
</evidence>
<dbReference type="Gene3D" id="3.30.200.20">
    <property type="entry name" value="Phosphorylase Kinase, domain 1"/>
    <property type="match status" value="1"/>
</dbReference>
<dbReference type="Proteomes" id="UP000481153">
    <property type="component" value="Unassembled WGS sequence"/>
</dbReference>
<dbReference type="GO" id="GO:0005634">
    <property type="term" value="C:nucleus"/>
    <property type="evidence" value="ECO:0007669"/>
    <property type="project" value="TreeGrafter"/>
</dbReference>
<evidence type="ECO:0000256" key="8">
    <source>
        <dbReference type="ARBA" id="ARBA00038543"/>
    </source>
</evidence>
<evidence type="ECO:0000256" key="14">
    <source>
        <dbReference type="PROSITE-ProRule" id="PRU10141"/>
    </source>
</evidence>
<evidence type="ECO:0000256" key="7">
    <source>
        <dbReference type="ARBA" id="ARBA00022840"/>
    </source>
</evidence>
<feature type="domain" description="Protein kinase" evidence="17">
    <location>
        <begin position="17"/>
        <end position="305"/>
    </location>
</feature>
<feature type="binding site" evidence="14">
    <location>
        <position position="46"/>
    </location>
    <ligand>
        <name>ATP</name>
        <dbReference type="ChEBI" id="CHEBI:30616"/>
    </ligand>
</feature>
<dbReference type="GO" id="GO:0004693">
    <property type="term" value="F:cyclin-dependent protein serine/threonine kinase activity"/>
    <property type="evidence" value="ECO:0007669"/>
    <property type="project" value="UniProtKB-EC"/>
</dbReference>
<dbReference type="GO" id="GO:0000307">
    <property type="term" value="C:cyclin-dependent protein kinase holoenzyme complex"/>
    <property type="evidence" value="ECO:0007669"/>
    <property type="project" value="TreeGrafter"/>
</dbReference>
<dbReference type="InterPro" id="IPR050108">
    <property type="entry name" value="CDK"/>
</dbReference>
<feature type="region of interest" description="Disordered" evidence="16">
    <location>
        <begin position="323"/>
        <end position="351"/>
    </location>
</feature>
<dbReference type="GO" id="GO:0030332">
    <property type="term" value="F:cyclin binding"/>
    <property type="evidence" value="ECO:0007669"/>
    <property type="project" value="TreeGrafter"/>
</dbReference>
<evidence type="ECO:0000259" key="17">
    <source>
        <dbReference type="PROSITE" id="PS50011"/>
    </source>
</evidence>
<dbReference type="GO" id="GO:0007165">
    <property type="term" value="P:signal transduction"/>
    <property type="evidence" value="ECO:0007669"/>
    <property type="project" value="TreeGrafter"/>
</dbReference>
<dbReference type="Gene3D" id="1.10.510.10">
    <property type="entry name" value="Transferase(Phosphotransferase) domain 1"/>
    <property type="match status" value="1"/>
</dbReference>
<evidence type="ECO:0000256" key="11">
    <source>
        <dbReference type="ARBA" id="ARBA00042858"/>
    </source>
</evidence>
<comment type="catalytic activity">
    <reaction evidence="13">
        <text>L-seryl-[protein] + ATP = O-phospho-L-seryl-[protein] + ADP + H(+)</text>
        <dbReference type="Rhea" id="RHEA:17989"/>
        <dbReference type="Rhea" id="RHEA-COMP:9863"/>
        <dbReference type="Rhea" id="RHEA-COMP:11604"/>
        <dbReference type="ChEBI" id="CHEBI:15378"/>
        <dbReference type="ChEBI" id="CHEBI:29999"/>
        <dbReference type="ChEBI" id="CHEBI:30616"/>
        <dbReference type="ChEBI" id="CHEBI:83421"/>
        <dbReference type="ChEBI" id="CHEBI:456216"/>
        <dbReference type="EC" id="2.7.11.22"/>
    </reaction>
</comment>
<evidence type="ECO:0000313" key="18">
    <source>
        <dbReference type="EMBL" id="KAF0734009.1"/>
    </source>
</evidence>
<evidence type="ECO:0000256" key="15">
    <source>
        <dbReference type="RuleBase" id="RU000304"/>
    </source>
</evidence>
<evidence type="ECO:0000256" key="9">
    <source>
        <dbReference type="ARBA" id="ARBA00039612"/>
    </source>
</evidence>
<dbReference type="GO" id="GO:0010389">
    <property type="term" value="P:regulation of G2/M transition of mitotic cell cycle"/>
    <property type="evidence" value="ECO:0007669"/>
    <property type="project" value="TreeGrafter"/>
</dbReference>
<keyword evidence="19" id="KW-1185">Reference proteome</keyword>
<dbReference type="SMART" id="SM00220">
    <property type="entry name" value="S_TKc"/>
    <property type="match status" value="1"/>
</dbReference>
<proteinExistence type="inferred from homology"/>
<comment type="catalytic activity">
    <reaction evidence="12">
        <text>L-threonyl-[protein] + ATP = O-phospho-L-threonyl-[protein] + ADP + H(+)</text>
        <dbReference type="Rhea" id="RHEA:46608"/>
        <dbReference type="Rhea" id="RHEA-COMP:11060"/>
        <dbReference type="Rhea" id="RHEA-COMP:11605"/>
        <dbReference type="ChEBI" id="CHEBI:15378"/>
        <dbReference type="ChEBI" id="CHEBI:30013"/>
        <dbReference type="ChEBI" id="CHEBI:30616"/>
        <dbReference type="ChEBI" id="CHEBI:61977"/>
        <dbReference type="ChEBI" id="CHEBI:456216"/>
        <dbReference type="EC" id="2.7.11.22"/>
    </reaction>
</comment>
<dbReference type="GO" id="GO:0005737">
    <property type="term" value="C:cytoplasm"/>
    <property type="evidence" value="ECO:0007669"/>
    <property type="project" value="TreeGrafter"/>
</dbReference>
<dbReference type="SUPFAM" id="SSF56112">
    <property type="entry name" value="Protein kinase-like (PK-like)"/>
    <property type="match status" value="1"/>
</dbReference>
<comment type="similarity">
    <text evidence="1">Belongs to the protein kinase superfamily. CMGC Ser/Thr protein kinase family. CDC2/CDKX subfamily.</text>
</comment>
<accession>A0A6G0X2H0</accession>
<comment type="subunit">
    <text evidence="8">May form a complex composed of at least the catalytic subunit CRK2 and a cyclin.</text>
</comment>
<evidence type="ECO:0000256" key="6">
    <source>
        <dbReference type="ARBA" id="ARBA00022777"/>
    </source>
</evidence>
<dbReference type="FunFam" id="1.10.510.10:FF:000624">
    <property type="entry name" value="Mitogen-activated protein kinase"/>
    <property type="match status" value="1"/>
</dbReference>
<dbReference type="GO" id="GO:0010468">
    <property type="term" value="P:regulation of gene expression"/>
    <property type="evidence" value="ECO:0007669"/>
    <property type="project" value="TreeGrafter"/>
</dbReference>
<keyword evidence="4" id="KW-0808">Transferase</keyword>
<evidence type="ECO:0000256" key="2">
    <source>
        <dbReference type="ARBA" id="ARBA00012425"/>
    </source>
</evidence>
<dbReference type="OrthoDB" id="159150at2759"/>
<evidence type="ECO:0000256" key="16">
    <source>
        <dbReference type="SAM" id="MobiDB-lite"/>
    </source>
</evidence>
<dbReference type="PROSITE" id="PS50011">
    <property type="entry name" value="PROTEIN_KINASE_DOM"/>
    <property type="match status" value="1"/>
</dbReference>
<dbReference type="PANTHER" id="PTHR24056:SF254">
    <property type="entry name" value="CYCLIN-DEPENDENT KINASE 2"/>
    <property type="match status" value="1"/>
</dbReference>
<organism evidence="18 19">
    <name type="scientific">Aphanomyces euteiches</name>
    <dbReference type="NCBI Taxonomy" id="100861"/>
    <lineage>
        <taxon>Eukaryota</taxon>
        <taxon>Sar</taxon>
        <taxon>Stramenopiles</taxon>
        <taxon>Oomycota</taxon>
        <taxon>Saprolegniomycetes</taxon>
        <taxon>Saprolegniales</taxon>
        <taxon>Verrucalvaceae</taxon>
        <taxon>Aphanomyces</taxon>
    </lineage>
</organism>
<evidence type="ECO:0000256" key="1">
    <source>
        <dbReference type="ARBA" id="ARBA00006485"/>
    </source>
</evidence>
<evidence type="ECO:0000313" key="19">
    <source>
        <dbReference type="Proteomes" id="UP000481153"/>
    </source>
</evidence>
<evidence type="ECO:0000256" key="3">
    <source>
        <dbReference type="ARBA" id="ARBA00022527"/>
    </source>
</evidence>
<comment type="caution">
    <text evidence="18">The sequence shown here is derived from an EMBL/GenBank/DDBJ whole genome shotgun (WGS) entry which is preliminary data.</text>
</comment>
<sequence length="351" mass="39613">MGEFDSDDEEHMTIGAYTVHDEIGRGTYGIVYEATHNPTGKKVAIKRLFSRQDSSTSDEIAIMRQLEGVPHILQLQDVLQHDYHHEIATFLVTEYMDSDLETVIRATEEVPQLSIAQIKSYLRMVLVSLEKCHSRHIIHRDVKPNNILLASNGAAMLSDFGMAVAVPELAHPDKSTWNLSFQVVTRAYRSPELLFGLKQYDTSVDMWSFGCVFAELLLRRVWLDGASDIDQLNLMFRALGTPQEQGWTAAKSLPFFLEFAPTSPPSLASQFPMLSEAGVDLLSRLLRLDPSARITAQEALAHPFFKEEPLELDSELLPMVVPPERTRKRRASSSLEDEQGDEVPMKGRRLF</sequence>
<dbReference type="GO" id="GO:0000082">
    <property type="term" value="P:G1/S transition of mitotic cell cycle"/>
    <property type="evidence" value="ECO:0007669"/>
    <property type="project" value="TreeGrafter"/>
</dbReference>
<dbReference type="PROSITE" id="PS00107">
    <property type="entry name" value="PROTEIN_KINASE_ATP"/>
    <property type="match status" value="1"/>
</dbReference>
<dbReference type="PANTHER" id="PTHR24056">
    <property type="entry name" value="CELL DIVISION PROTEIN KINASE"/>
    <property type="match status" value="1"/>
</dbReference>
<dbReference type="InterPro" id="IPR000719">
    <property type="entry name" value="Prot_kinase_dom"/>
</dbReference>
<keyword evidence="3 15" id="KW-0723">Serine/threonine-protein kinase</keyword>
<keyword evidence="7 14" id="KW-0067">ATP-binding</keyword>
<protein>
    <recommendedName>
        <fullName evidence="9">Cyclin-dependent kinase 2 homolog</fullName>
        <ecNumber evidence="2">2.7.11.22</ecNumber>
    </recommendedName>
    <alternativeName>
        <fullName evidence="10">Cell division control protein 2 homolog</fullName>
    </alternativeName>
    <alternativeName>
        <fullName evidence="11">cdc2-related kinase 2</fullName>
    </alternativeName>
</protein>
<name>A0A6G0X2H0_9STRA</name>
<gene>
    <name evidence="18" type="ORF">Ae201684_009182</name>
</gene>
<dbReference type="AlphaFoldDB" id="A0A6G0X2H0"/>
<evidence type="ECO:0000256" key="12">
    <source>
        <dbReference type="ARBA" id="ARBA00047811"/>
    </source>
</evidence>
<keyword evidence="5 14" id="KW-0547">Nucleotide-binding</keyword>
<dbReference type="InterPro" id="IPR008271">
    <property type="entry name" value="Ser/Thr_kinase_AS"/>
</dbReference>
<dbReference type="PROSITE" id="PS00108">
    <property type="entry name" value="PROTEIN_KINASE_ST"/>
    <property type="match status" value="1"/>
</dbReference>
<dbReference type="InterPro" id="IPR011009">
    <property type="entry name" value="Kinase-like_dom_sf"/>
</dbReference>
<dbReference type="InterPro" id="IPR017441">
    <property type="entry name" value="Protein_kinase_ATP_BS"/>
</dbReference>
<dbReference type="EC" id="2.7.11.22" evidence="2"/>
<dbReference type="EMBL" id="VJMJ01000118">
    <property type="protein sequence ID" value="KAF0734009.1"/>
    <property type="molecule type" value="Genomic_DNA"/>
</dbReference>
<dbReference type="Pfam" id="PF00069">
    <property type="entry name" value="Pkinase"/>
    <property type="match status" value="1"/>
</dbReference>
<keyword evidence="6" id="KW-0418">Kinase</keyword>
<evidence type="ECO:0000256" key="10">
    <source>
        <dbReference type="ARBA" id="ARBA00041902"/>
    </source>
</evidence>
<evidence type="ECO:0000256" key="4">
    <source>
        <dbReference type="ARBA" id="ARBA00022679"/>
    </source>
</evidence>
<evidence type="ECO:0000256" key="5">
    <source>
        <dbReference type="ARBA" id="ARBA00022741"/>
    </source>
</evidence>
<reference evidence="18 19" key="1">
    <citation type="submission" date="2019-07" db="EMBL/GenBank/DDBJ databases">
        <title>Genomics analysis of Aphanomyces spp. identifies a new class of oomycete effector associated with host adaptation.</title>
        <authorList>
            <person name="Gaulin E."/>
        </authorList>
    </citation>
    <scope>NUCLEOTIDE SEQUENCE [LARGE SCALE GENOMIC DNA]</scope>
    <source>
        <strain evidence="18 19">ATCC 201684</strain>
    </source>
</reference>
<dbReference type="VEuPathDB" id="FungiDB:AeMF1_017090"/>
<dbReference type="GO" id="GO:0005524">
    <property type="term" value="F:ATP binding"/>
    <property type="evidence" value="ECO:0007669"/>
    <property type="project" value="UniProtKB-UniRule"/>
</dbReference>